<evidence type="ECO:0000313" key="2">
    <source>
        <dbReference type="Proteomes" id="UP000799324"/>
    </source>
</evidence>
<reference evidence="1" key="1">
    <citation type="journal article" date="2020" name="Stud. Mycol.">
        <title>101 Dothideomycetes genomes: a test case for predicting lifestyles and emergence of pathogens.</title>
        <authorList>
            <person name="Haridas S."/>
            <person name="Albert R."/>
            <person name="Binder M."/>
            <person name="Bloem J."/>
            <person name="Labutti K."/>
            <person name="Salamov A."/>
            <person name="Andreopoulos B."/>
            <person name="Baker S."/>
            <person name="Barry K."/>
            <person name="Bills G."/>
            <person name="Bluhm B."/>
            <person name="Cannon C."/>
            <person name="Castanera R."/>
            <person name="Culley D."/>
            <person name="Daum C."/>
            <person name="Ezra D."/>
            <person name="Gonzalez J."/>
            <person name="Henrissat B."/>
            <person name="Kuo A."/>
            <person name="Liang C."/>
            <person name="Lipzen A."/>
            <person name="Lutzoni F."/>
            <person name="Magnuson J."/>
            <person name="Mondo S."/>
            <person name="Nolan M."/>
            <person name="Ohm R."/>
            <person name="Pangilinan J."/>
            <person name="Park H.-J."/>
            <person name="Ramirez L."/>
            <person name="Alfaro M."/>
            <person name="Sun H."/>
            <person name="Tritt A."/>
            <person name="Yoshinaga Y."/>
            <person name="Zwiers L.-H."/>
            <person name="Turgeon B."/>
            <person name="Goodwin S."/>
            <person name="Spatafora J."/>
            <person name="Crous P."/>
            <person name="Grigoriev I."/>
        </authorList>
    </citation>
    <scope>NUCLEOTIDE SEQUENCE</scope>
    <source>
        <strain evidence="1">CBS 122681</strain>
    </source>
</reference>
<dbReference type="EMBL" id="MU004352">
    <property type="protein sequence ID" value="KAF2655215.1"/>
    <property type="molecule type" value="Genomic_DNA"/>
</dbReference>
<accession>A0A6A6T5C6</accession>
<proteinExistence type="predicted"/>
<sequence>MQATQQTPNPLFFVRPNTKSNHPLEQNPTCSLASIGNSWRRRRCRNSVPRLISAHSIKRTVSSQQIPNLHIMQRLRRKRRCHIILRHRPRRRRLRNCNSRRRRFTLQHRESRRCARSRRECRC</sequence>
<organism evidence="1 2">
    <name type="scientific">Lophiostoma macrostomum CBS 122681</name>
    <dbReference type="NCBI Taxonomy" id="1314788"/>
    <lineage>
        <taxon>Eukaryota</taxon>
        <taxon>Fungi</taxon>
        <taxon>Dikarya</taxon>
        <taxon>Ascomycota</taxon>
        <taxon>Pezizomycotina</taxon>
        <taxon>Dothideomycetes</taxon>
        <taxon>Pleosporomycetidae</taxon>
        <taxon>Pleosporales</taxon>
        <taxon>Lophiostomataceae</taxon>
        <taxon>Lophiostoma</taxon>
    </lineage>
</organism>
<protein>
    <submittedName>
        <fullName evidence="1">Uncharacterized protein</fullName>
    </submittedName>
</protein>
<name>A0A6A6T5C6_9PLEO</name>
<dbReference type="AlphaFoldDB" id="A0A6A6T5C6"/>
<keyword evidence="2" id="KW-1185">Reference proteome</keyword>
<gene>
    <name evidence="1" type="ORF">K491DRAFT_434862</name>
</gene>
<evidence type="ECO:0000313" key="1">
    <source>
        <dbReference type="EMBL" id="KAF2655215.1"/>
    </source>
</evidence>
<dbReference type="Proteomes" id="UP000799324">
    <property type="component" value="Unassembled WGS sequence"/>
</dbReference>